<reference evidence="1 2" key="1">
    <citation type="submission" date="2019-05" db="EMBL/GenBank/DDBJ databases">
        <title>Another draft genome of Portunus trituberculatus and its Hox gene families provides insights of decapod evolution.</title>
        <authorList>
            <person name="Jeong J.-H."/>
            <person name="Song I."/>
            <person name="Kim S."/>
            <person name="Choi T."/>
            <person name="Kim D."/>
            <person name="Ryu S."/>
            <person name="Kim W."/>
        </authorList>
    </citation>
    <scope>NUCLEOTIDE SEQUENCE [LARGE SCALE GENOMIC DNA]</scope>
    <source>
        <tissue evidence="1">Muscle</tissue>
    </source>
</reference>
<organism evidence="1 2">
    <name type="scientific">Portunus trituberculatus</name>
    <name type="common">Swimming crab</name>
    <name type="synonym">Neptunus trituberculatus</name>
    <dbReference type="NCBI Taxonomy" id="210409"/>
    <lineage>
        <taxon>Eukaryota</taxon>
        <taxon>Metazoa</taxon>
        <taxon>Ecdysozoa</taxon>
        <taxon>Arthropoda</taxon>
        <taxon>Crustacea</taxon>
        <taxon>Multicrustacea</taxon>
        <taxon>Malacostraca</taxon>
        <taxon>Eumalacostraca</taxon>
        <taxon>Eucarida</taxon>
        <taxon>Decapoda</taxon>
        <taxon>Pleocyemata</taxon>
        <taxon>Brachyura</taxon>
        <taxon>Eubrachyura</taxon>
        <taxon>Portunoidea</taxon>
        <taxon>Portunidae</taxon>
        <taxon>Portuninae</taxon>
        <taxon>Portunus</taxon>
    </lineage>
</organism>
<dbReference type="EMBL" id="VSRR010000028">
    <property type="protein sequence ID" value="MPC08409.1"/>
    <property type="molecule type" value="Genomic_DNA"/>
</dbReference>
<comment type="caution">
    <text evidence="1">The sequence shown here is derived from an EMBL/GenBank/DDBJ whole genome shotgun (WGS) entry which is preliminary data.</text>
</comment>
<keyword evidence="2" id="KW-1185">Reference proteome</keyword>
<evidence type="ECO:0000313" key="1">
    <source>
        <dbReference type="EMBL" id="MPC08409.1"/>
    </source>
</evidence>
<sequence length="40" mass="4767">MELSILKDRQERGDLITIFKLVNHLEKIDRQDLVTLTGWK</sequence>
<protein>
    <submittedName>
        <fullName evidence="1">Uncharacterized protein</fullName>
    </submittedName>
</protein>
<gene>
    <name evidence="1" type="ORF">E2C01_000995</name>
</gene>
<proteinExistence type="predicted"/>
<evidence type="ECO:0000313" key="2">
    <source>
        <dbReference type="Proteomes" id="UP000324222"/>
    </source>
</evidence>
<dbReference type="Proteomes" id="UP000324222">
    <property type="component" value="Unassembled WGS sequence"/>
</dbReference>
<name>A0A5B7CFS8_PORTR</name>
<dbReference type="AlphaFoldDB" id="A0A5B7CFS8"/>
<accession>A0A5B7CFS8</accession>